<evidence type="ECO:0000313" key="3">
    <source>
        <dbReference type="EMBL" id="PJE50359.1"/>
    </source>
</evidence>
<keyword evidence="3" id="KW-0687">Ribonucleoprotein</keyword>
<feature type="compositionally biased region" description="Basic and acidic residues" evidence="1">
    <location>
        <begin position="390"/>
        <end position="403"/>
    </location>
</feature>
<dbReference type="PROSITE" id="PS50126">
    <property type="entry name" value="S1"/>
    <property type="match status" value="4"/>
</dbReference>
<comment type="caution">
    <text evidence="3">The sequence shown here is derived from an EMBL/GenBank/DDBJ whole genome shotgun (WGS) entry which is preliminary data.</text>
</comment>
<feature type="compositionally biased region" description="Acidic residues" evidence="1">
    <location>
        <begin position="250"/>
        <end position="260"/>
    </location>
</feature>
<dbReference type="PANTHER" id="PTHR47559">
    <property type="entry name" value="OS03G0844900 PROTEIN"/>
    <property type="match status" value="1"/>
</dbReference>
<dbReference type="GO" id="GO:0005840">
    <property type="term" value="C:ribosome"/>
    <property type="evidence" value="ECO:0007669"/>
    <property type="project" value="UniProtKB-KW"/>
</dbReference>
<dbReference type="InterPro" id="IPR035104">
    <property type="entry name" value="Ribosomal_protein_S1-like"/>
</dbReference>
<dbReference type="CDD" id="cd04465">
    <property type="entry name" value="S1_RPS1_repeat_ec2_hs2"/>
    <property type="match status" value="1"/>
</dbReference>
<dbReference type="Gene3D" id="2.40.50.140">
    <property type="entry name" value="Nucleic acid-binding proteins"/>
    <property type="match status" value="4"/>
</dbReference>
<dbReference type="GO" id="GO:0003676">
    <property type="term" value="F:nucleic acid binding"/>
    <property type="evidence" value="ECO:0007669"/>
    <property type="project" value="InterPro"/>
</dbReference>
<feature type="domain" description="S1 motif" evidence="2">
    <location>
        <begin position="328"/>
        <end position="394"/>
    </location>
</feature>
<dbReference type="SUPFAM" id="SSF50249">
    <property type="entry name" value="Nucleic acid-binding proteins"/>
    <property type="match status" value="4"/>
</dbReference>
<proteinExistence type="predicted"/>
<dbReference type="PANTHER" id="PTHR47559:SF1">
    <property type="entry name" value="OS03G0844900 PROTEIN"/>
    <property type="match status" value="1"/>
</dbReference>
<accession>A0A2J0Q933</accession>
<evidence type="ECO:0000256" key="1">
    <source>
        <dbReference type="SAM" id="MobiDB-lite"/>
    </source>
</evidence>
<sequence length="415" mass="45426">MNTTTIQHSSVSMKDLLTQANFDLPKEGDVVKGEIISVSKNNIFIDLGAFGTGIVYPGEFYDNLNMQKTLIPGQKISAILIDIETEDGFRELSLKQAQKTTAWHDIKKLKDDGTVITTPIININKGGAIVEIGGIQGFLPLSQLSSENYPKVEGGDTTKIVQHLQKLKNKNVKIKILDFNEEETKLIVSEKAVGDEETKKEIEKFEIGDVVEGIITGVTDFGAFVSLTPNTPDKETGGDKPEDINKTGDSEQEEPEEDGNMPEVTSVEGLIHISEIDWKLISDPRDFLKKGQRVKAKIISIDGTKISLSLKALKQDPWQGIDKKYPVGTSLKATITKVNNYGALAALDEEITGLIPSSEFVGKKPADSAEAGNEIDVTVVSVDPEEHKLILTLSQHDKSKDVEPETSDNPNNEED</sequence>
<feature type="region of interest" description="Disordered" evidence="1">
    <location>
        <begin position="226"/>
        <end position="262"/>
    </location>
</feature>
<dbReference type="InterPro" id="IPR012340">
    <property type="entry name" value="NA-bd_OB-fold"/>
</dbReference>
<name>A0A2J0Q933_9BACT</name>
<feature type="domain" description="S1 motif" evidence="2">
    <location>
        <begin position="208"/>
        <end position="311"/>
    </location>
</feature>
<keyword evidence="3" id="KW-0689">Ribosomal protein</keyword>
<reference evidence="3 4" key="1">
    <citation type="submission" date="2017-09" db="EMBL/GenBank/DDBJ databases">
        <title>Depth-based differentiation of microbial function through sediment-hosted aquifers and enrichment of novel symbionts in the deep terrestrial subsurface.</title>
        <authorList>
            <person name="Probst A.J."/>
            <person name="Ladd B."/>
            <person name="Jarett J.K."/>
            <person name="Geller-Mcgrath D.E."/>
            <person name="Sieber C.M."/>
            <person name="Emerson J.B."/>
            <person name="Anantharaman K."/>
            <person name="Thomas B.C."/>
            <person name="Malmstrom R."/>
            <person name="Stieglmeier M."/>
            <person name="Klingl A."/>
            <person name="Woyke T."/>
            <person name="Ryan C.M."/>
            <person name="Banfield J.F."/>
        </authorList>
    </citation>
    <scope>NUCLEOTIDE SEQUENCE [LARGE SCALE GENOMIC DNA]</scope>
    <source>
        <strain evidence="3">CG10_big_fil_rev_8_21_14_0_10_36_16</strain>
    </source>
</reference>
<dbReference type="EMBL" id="PCXQ01000007">
    <property type="protein sequence ID" value="PJE50359.1"/>
    <property type="molecule type" value="Genomic_DNA"/>
</dbReference>
<dbReference type="Pfam" id="PF00575">
    <property type="entry name" value="S1"/>
    <property type="match status" value="5"/>
</dbReference>
<feature type="domain" description="S1 motif" evidence="2">
    <location>
        <begin position="113"/>
        <end position="191"/>
    </location>
</feature>
<protein>
    <submittedName>
        <fullName evidence="3">30S ribosomal protein S1</fullName>
    </submittedName>
</protein>
<gene>
    <name evidence="3" type="ORF">COV29_04245</name>
</gene>
<feature type="region of interest" description="Disordered" evidence="1">
    <location>
        <begin position="390"/>
        <end position="415"/>
    </location>
</feature>
<evidence type="ECO:0000259" key="2">
    <source>
        <dbReference type="PROSITE" id="PS50126"/>
    </source>
</evidence>
<dbReference type="PRINTS" id="PR00681">
    <property type="entry name" value="RIBOSOMALS1"/>
</dbReference>
<dbReference type="SMART" id="SM00316">
    <property type="entry name" value="S1"/>
    <property type="match status" value="4"/>
</dbReference>
<organism evidence="3 4">
    <name type="scientific">Candidatus Yanofskybacteria bacterium CG10_big_fil_rev_8_21_14_0_10_36_16</name>
    <dbReference type="NCBI Taxonomy" id="1975096"/>
    <lineage>
        <taxon>Bacteria</taxon>
        <taxon>Candidatus Yanofskyibacteriota</taxon>
    </lineage>
</organism>
<dbReference type="InterPro" id="IPR052757">
    <property type="entry name" value="Ribosomal_protein_S1"/>
</dbReference>
<feature type="compositionally biased region" description="Basic and acidic residues" evidence="1">
    <location>
        <begin position="232"/>
        <end position="249"/>
    </location>
</feature>
<dbReference type="AlphaFoldDB" id="A0A2J0Q933"/>
<dbReference type="Proteomes" id="UP000228496">
    <property type="component" value="Unassembled WGS sequence"/>
</dbReference>
<feature type="domain" description="S1 motif" evidence="2">
    <location>
        <begin position="28"/>
        <end position="95"/>
    </location>
</feature>
<dbReference type="InterPro" id="IPR003029">
    <property type="entry name" value="S1_domain"/>
</dbReference>
<evidence type="ECO:0000313" key="4">
    <source>
        <dbReference type="Proteomes" id="UP000228496"/>
    </source>
</evidence>